<organism evidence="2 3">
    <name type="scientific">Desulfomonile tiedjei</name>
    <dbReference type="NCBI Taxonomy" id="2358"/>
    <lineage>
        <taxon>Bacteria</taxon>
        <taxon>Pseudomonadati</taxon>
        <taxon>Thermodesulfobacteriota</taxon>
        <taxon>Desulfomonilia</taxon>
        <taxon>Desulfomonilales</taxon>
        <taxon>Desulfomonilaceae</taxon>
        <taxon>Desulfomonile</taxon>
    </lineage>
</organism>
<dbReference type="InterPro" id="IPR035093">
    <property type="entry name" value="RelE/ParE_toxin_dom_sf"/>
</dbReference>
<proteinExistence type="predicted"/>
<dbReference type="InterPro" id="IPR007712">
    <property type="entry name" value="RelE/ParE_toxin"/>
</dbReference>
<evidence type="ECO:0000256" key="1">
    <source>
        <dbReference type="ARBA" id="ARBA00022649"/>
    </source>
</evidence>
<name>A0A9D6V382_9BACT</name>
<keyword evidence="1" id="KW-1277">Toxin-antitoxin system</keyword>
<gene>
    <name evidence="2" type="ORF">HY912_16280</name>
</gene>
<dbReference type="AlphaFoldDB" id="A0A9D6V382"/>
<dbReference type="Proteomes" id="UP000807825">
    <property type="component" value="Unassembled WGS sequence"/>
</dbReference>
<reference evidence="2" key="1">
    <citation type="submission" date="2020-07" db="EMBL/GenBank/DDBJ databases">
        <title>Huge and variable diversity of episymbiotic CPR bacteria and DPANN archaea in groundwater ecosystems.</title>
        <authorList>
            <person name="He C.Y."/>
            <person name="Keren R."/>
            <person name="Whittaker M."/>
            <person name="Farag I.F."/>
            <person name="Doudna J."/>
            <person name="Cate J.H.D."/>
            <person name="Banfield J.F."/>
        </authorList>
    </citation>
    <scope>NUCLEOTIDE SEQUENCE</scope>
    <source>
        <strain evidence="2">NC_groundwater_1664_Pr3_B-0.1um_52_9</strain>
    </source>
</reference>
<evidence type="ECO:0000313" key="3">
    <source>
        <dbReference type="Proteomes" id="UP000807825"/>
    </source>
</evidence>
<evidence type="ECO:0000313" key="2">
    <source>
        <dbReference type="EMBL" id="MBI5251048.1"/>
    </source>
</evidence>
<comment type="caution">
    <text evidence="2">The sequence shown here is derived from an EMBL/GenBank/DDBJ whole genome shotgun (WGS) entry which is preliminary data.</text>
</comment>
<dbReference type="EMBL" id="JACRDE010000424">
    <property type="protein sequence ID" value="MBI5251048.1"/>
    <property type="molecule type" value="Genomic_DNA"/>
</dbReference>
<protein>
    <submittedName>
        <fullName evidence="2">Type II toxin-antitoxin system RelE/ParE family toxin</fullName>
    </submittedName>
</protein>
<sequence length="98" mass="10939">MKAVRFLAAARRELLAEVLHYNKVEVGLGVKFVRAFEQALAIAAQFPLAGSPGPAATRKVLLKDFPFSVYYLDECEELVVVAVAHHTRRPGYWVGRLK</sequence>
<accession>A0A9D6V382</accession>
<dbReference type="Gene3D" id="3.30.2310.20">
    <property type="entry name" value="RelE-like"/>
    <property type="match status" value="1"/>
</dbReference>
<dbReference type="Pfam" id="PF05016">
    <property type="entry name" value="ParE_toxin"/>
    <property type="match status" value="1"/>
</dbReference>